<proteinExistence type="predicted"/>
<accession>A0ABV6YB24</accession>
<gene>
    <name evidence="1" type="ORF">ACETIH_17560</name>
</gene>
<evidence type="ECO:0000313" key="1">
    <source>
        <dbReference type="EMBL" id="MFC1458473.1"/>
    </source>
</evidence>
<reference evidence="1 2" key="1">
    <citation type="submission" date="2024-09" db="EMBL/GenBank/DDBJ databases">
        <title>Nodulacao em especies de Leguminosae Basais da Amazonia e Caracterizacao dos Rizobios e Bacterias Associadas aos Nodulos.</title>
        <authorList>
            <person name="Jambeiro I.C.A."/>
            <person name="Lopes I.S."/>
            <person name="Aguiar E.R.G.R."/>
            <person name="Santos A.F.J."/>
            <person name="Dos Santos J.M.F."/>
            <person name="Gross E."/>
        </authorList>
    </citation>
    <scope>NUCLEOTIDE SEQUENCE [LARGE SCALE GENOMIC DNA]</scope>
    <source>
        <strain evidence="1 2">BRUESC1165</strain>
    </source>
</reference>
<dbReference type="EMBL" id="JBHOMY010000055">
    <property type="protein sequence ID" value="MFC1458473.1"/>
    <property type="molecule type" value="Genomic_DNA"/>
</dbReference>
<sequence length="82" mass="9129">MTLTLQPVRVATGAEDEGLLVFDDEQRLRAILIHLSTENEVAPGHWYLEAGFGRLGGHTHPTFADLDAAQSWITHRLDHKKG</sequence>
<name>A0ABV6YB24_9HYPH</name>
<dbReference type="RefSeq" id="WP_377030394.1">
    <property type="nucleotide sequence ID" value="NZ_JBHOMY010000055.1"/>
</dbReference>
<comment type="caution">
    <text evidence="1">The sequence shown here is derived from an EMBL/GenBank/DDBJ whole genome shotgun (WGS) entry which is preliminary data.</text>
</comment>
<keyword evidence="2" id="KW-1185">Reference proteome</keyword>
<organism evidence="1 2">
    <name type="scientific">Microvirga arabica</name>
    <dbReference type="NCBI Taxonomy" id="1128671"/>
    <lineage>
        <taxon>Bacteria</taxon>
        <taxon>Pseudomonadati</taxon>
        <taxon>Pseudomonadota</taxon>
        <taxon>Alphaproteobacteria</taxon>
        <taxon>Hyphomicrobiales</taxon>
        <taxon>Methylobacteriaceae</taxon>
        <taxon>Microvirga</taxon>
    </lineage>
</organism>
<evidence type="ECO:0000313" key="2">
    <source>
        <dbReference type="Proteomes" id="UP001593940"/>
    </source>
</evidence>
<protein>
    <submittedName>
        <fullName evidence="1">Uncharacterized protein</fullName>
    </submittedName>
</protein>
<dbReference type="Proteomes" id="UP001593940">
    <property type="component" value="Unassembled WGS sequence"/>
</dbReference>